<dbReference type="InterPro" id="IPR036188">
    <property type="entry name" value="FAD/NAD-bd_sf"/>
</dbReference>
<dbReference type="Proteomes" id="UP001301769">
    <property type="component" value="Unassembled WGS sequence"/>
</dbReference>
<dbReference type="SUPFAM" id="SSF54373">
    <property type="entry name" value="FAD-linked reductases, C-terminal domain"/>
    <property type="match status" value="1"/>
</dbReference>
<sequence length="185" mass="19848">MTPASRIPKGHIHITGPEIDSPLDFSTGFLSSPDDLALLCWTYKTQRELMHRMPSYRGEVAACHPPFAADSPAACVSLLDVDKVGSMISYTEVDDAVLEQWIRENVGSGWHSMGTCKMGASSSESENKGRVPAVVDYDLNVYGVQRLKPVDLSVVPGNVGCNTASVALAVGEKAADIIIKELGEL</sequence>
<dbReference type="AlphaFoldDB" id="A0AAN6Y9I2"/>
<reference evidence="3" key="1">
    <citation type="journal article" date="2023" name="Mol. Phylogenet. Evol.">
        <title>Genome-scale phylogeny and comparative genomics of the fungal order Sordariales.</title>
        <authorList>
            <person name="Hensen N."/>
            <person name="Bonometti L."/>
            <person name="Westerberg I."/>
            <person name="Brannstrom I.O."/>
            <person name="Guillou S."/>
            <person name="Cros-Aarteil S."/>
            <person name="Calhoun S."/>
            <person name="Haridas S."/>
            <person name="Kuo A."/>
            <person name="Mondo S."/>
            <person name="Pangilinan J."/>
            <person name="Riley R."/>
            <person name="LaButti K."/>
            <person name="Andreopoulos B."/>
            <person name="Lipzen A."/>
            <person name="Chen C."/>
            <person name="Yan M."/>
            <person name="Daum C."/>
            <person name="Ng V."/>
            <person name="Clum A."/>
            <person name="Steindorff A."/>
            <person name="Ohm R.A."/>
            <person name="Martin F."/>
            <person name="Silar P."/>
            <person name="Natvig D.O."/>
            <person name="Lalanne C."/>
            <person name="Gautier V."/>
            <person name="Ament-Velasquez S.L."/>
            <person name="Kruys A."/>
            <person name="Hutchinson M.I."/>
            <person name="Powell A.J."/>
            <person name="Barry K."/>
            <person name="Miller A.N."/>
            <person name="Grigoriev I.V."/>
            <person name="Debuchy R."/>
            <person name="Gladieux P."/>
            <person name="Hiltunen Thoren M."/>
            <person name="Johannesson H."/>
        </authorList>
    </citation>
    <scope>NUCLEOTIDE SEQUENCE</scope>
    <source>
        <strain evidence="3">PSN293</strain>
    </source>
</reference>
<evidence type="ECO:0000259" key="2">
    <source>
        <dbReference type="Pfam" id="PF05199"/>
    </source>
</evidence>
<evidence type="ECO:0000313" key="3">
    <source>
        <dbReference type="EMBL" id="KAK4215149.1"/>
    </source>
</evidence>
<dbReference type="Pfam" id="PF05199">
    <property type="entry name" value="GMC_oxred_C"/>
    <property type="match status" value="1"/>
</dbReference>
<gene>
    <name evidence="3" type="ORF">QBC37DRAFT_282237</name>
</gene>
<dbReference type="GO" id="GO:0016614">
    <property type="term" value="F:oxidoreductase activity, acting on CH-OH group of donors"/>
    <property type="evidence" value="ECO:0007669"/>
    <property type="project" value="InterPro"/>
</dbReference>
<dbReference type="SUPFAM" id="SSF51905">
    <property type="entry name" value="FAD/NAD(P)-binding domain"/>
    <property type="match status" value="1"/>
</dbReference>
<evidence type="ECO:0000313" key="4">
    <source>
        <dbReference type="Proteomes" id="UP001301769"/>
    </source>
</evidence>
<dbReference type="PANTHER" id="PTHR11552:SF78">
    <property type="entry name" value="GLUCOSE-METHANOL-CHOLINE OXIDOREDUCTASE N-TERMINAL DOMAIN-CONTAINING PROTEIN"/>
    <property type="match status" value="1"/>
</dbReference>
<feature type="domain" description="Glucose-methanol-choline oxidoreductase C-terminal" evidence="2">
    <location>
        <begin position="9"/>
        <end position="171"/>
    </location>
</feature>
<dbReference type="InterPro" id="IPR012132">
    <property type="entry name" value="GMC_OxRdtase"/>
</dbReference>
<dbReference type="Gene3D" id="3.50.50.60">
    <property type="entry name" value="FAD/NAD(P)-binding domain"/>
    <property type="match status" value="1"/>
</dbReference>
<dbReference type="Gene3D" id="3.30.560.10">
    <property type="entry name" value="Glucose Oxidase, domain 3"/>
    <property type="match status" value="1"/>
</dbReference>
<protein>
    <submittedName>
        <fullName evidence="3">Alcohol oxidase</fullName>
    </submittedName>
</protein>
<evidence type="ECO:0000256" key="1">
    <source>
        <dbReference type="ARBA" id="ARBA00010790"/>
    </source>
</evidence>
<keyword evidence="4" id="KW-1185">Reference proteome</keyword>
<accession>A0AAN6Y9I2</accession>
<organism evidence="3 4">
    <name type="scientific">Rhypophila decipiens</name>
    <dbReference type="NCBI Taxonomy" id="261697"/>
    <lineage>
        <taxon>Eukaryota</taxon>
        <taxon>Fungi</taxon>
        <taxon>Dikarya</taxon>
        <taxon>Ascomycota</taxon>
        <taxon>Pezizomycotina</taxon>
        <taxon>Sordariomycetes</taxon>
        <taxon>Sordariomycetidae</taxon>
        <taxon>Sordariales</taxon>
        <taxon>Naviculisporaceae</taxon>
        <taxon>Rhypophila</taxon>
    </lineage>
</organism>
<dbReference type="GO" id="GO:0050660">
    <property type="term" value="F:flavin adenine dinucleotide binding"/>
    <property type="evidence" value="ECO:0007669"/>
    <property type="project" value="InterPro"/>
</dbReference>
<comment type="caution">
    <text evidence="3">The sequence shown here is derived from an EMBL/GenBank/DDBJ whole genome shotgun (WGS) entry which is preliminary data.</text>
</comment>
<name>A0AAN6Y9I2_9PEZI</name>
<proteinExistence type="inferred from homology"/>
<dbReference type="InterPro" id="IPR007867">
    <property type="entry name" value="GMC_OxRtase_C"/>
</dbReference>
<reference evidence="3" key="2">
    <citation type="submission" date="2023-05" db="EMBL/GenBank/DDBJ databases">
        <authorList>
            <consortium name="Lawrence Berkeley National Laboratory"/>
            <person name="Steindorff A."/>
            <person name="Hensen N."/>
            <person name="Bonometti L."/>
            <person name="Westerberg I."/>
            <person name="Brannstrom I.O."/>
            <person name="Guillou S."/>
            <person name="Cros-Aarteil S."/>
            <person name="Calhoun S."/>
            <person name="Haridas S."/>
            <person name="Kuo A."/>
            <person name="Mondo S."/>
            <person name="Pangilinan J."/>
            <person name="Riley R."/>
            <person name="Labutti K."/>
            <person name="Andreopoulos B."/>
            <person name="Lipzen A."/>
            <person name="Chen C."/>
            <person name="Yanf M."/>
            <person name="Daum C."/>
            <person name="Ng V."/>
            <person name="Clum A."/>
            <person name="Ohm R."/>
            <person name="Martin F."/>
            <person name="Silar P."/>
            <person name="Natvig D."/>
            <person name="Lalanne C."/>
            <person name="Gautier V."/>
            <person name="Ament-Velasquez S.L."/>
            <person name="Kruys A."/>
            <person name="Hutchinson M.I."/>
            <person name="Powell A.J."/>
            <person name="Barry K."/>
            <person name="Miller A.N."/>
            <person name="Grigoriev I.V."/>
            <person name="Debuchy R."/>
            <person name="Gladieux P."/>
            <person name="Thoren M.H."/>
            <person name="Johannesson H."/>
        </authorList>
    </citation>
    <scope>NUCLEOTIDE SEQUENCE</scope>
    <source>
        <strain evidence="3">PSN293</strain>
    </source>
</reference>
<dbReference type="PANTHER" id="PTHR11552">
    <property type="entry name" value="GLUCOSE-METHANOL-CHOLINE GMC OXIDOREDUCTASE"/>
    <property type="match status" value="1"/>
</dbReference>
<dbReference type="EMBL" id="MU858083">
    <property type="protein sequence ID" value="KAK4215149.1"/>
    <property type="molecule type" value="Genomic_DNA"/>
</dbReference>
<comment type="similarity">
    <text evidence="1">Belongs to the GMC oxidoreductase family.</text>
</comment>